<feature type="domain" description="Rubredoxin-like" evidence="6">
    <location>
        <begin position="1"/>
        <end position="69"/>
    </location>
</feature>
<keyword evidence="1" id="KW-0813">Transport</keyword>
<keyword evidence="4 5" id="KW-0408">Iron</keyword>
<dbReference type="CDD" id="cd00730">
    <property type="entry name" value="rubredoxin"/>
    <property type="match status" value="1"/>
</dbReference>
<gene>
    <name evidence="7" type="ordered locus">Ilyop_2818</name>
</gene>
<evidence type="ECO:0000256" key="4">
    <source>
        <dbReference type="ARBA" id="ARBA00023004"/>
    </source>
</evidence>
<dbReference type="InterPro" id="IPR018527">
    <property type="entry name" value="Rubredoxin_Fe_BS"/>
</dbReference>
<dbReference type="FunFam" id="2.20.28.10:FF:000001">
    <property type="entry name" value="Rubredoxin"/>
    <property type="match status" value="1"/>
</dbReference>
<dbReference type="HOGENOM" id="CLU_144047_0_0_0"/>
<proteinExistence type="inferred from homology"/>
<reference evidence="7 8" key="1">
    <citation type="journal article" date="2010" name="Stand. Genomic Sci.">
        <title>Complete genome sequence of Ilyobacter polytropus type strain (CuHbu1).</title>
        <authorList>
            <person name="Sikorski J."/>
            <person name="Chertkov O."/>
            <person name="Lapidus A."/>
            <person name="Nolan M."/>
            <person name="Lucas S."/>
            <person name="Del Rio T.G."/>
            <person name="Tice H."/>
            <person name="Cheng J.F."/>
            <person name="Tapia R."/>
            <person name="Han C."/>
            <person name="Goodwin L."/>
            <person name="Pitluck S."/>
            <person name="Liolios K."/>
            <person name="Ivanova N."/>
            <person name="Mavromatis K."/>
            <person name="Mikhailova N."/>
            <person name="Pati A."/>
            <person name="Chen A."/>
            <person name="Palaniappan K."/>
            <person name="Land M."/>
            <person name="Hauser L."/>
            <person name="Chang Y.J."/>
            <person name="Jeffries C.D."/>
            <person name="Brambilla E."/>
            <person name="Yasawong M."/>
            <person name="Rohde M."/>
            <person name="Pukall R."/>
            <person name="Spring S."/>
            <person name="Goker M."/>
            <person name="Woyke T."/>
            <person name="Bristow J."/>
            <person name="Eisen J.A."/>
            <person name="Markowitz V."/>
            <person name="Hugenholtz P."/>
            <person name="Kyrpides N.C."/>
            <person name="Klenk H.P."/>
        </authorList>
    </citation>
    <scope>NUCLEOTIDE SEQUENCE [LARGE SCALE GENOMIC DNA]</scope>
    <source>
        <strain evidence="8">ATCC 51220 / DSM 2926 / LMG 16218 / CuHBu1</strain>
        <plasmid evidence="8">pILYOP02</plasmid>
    </source>
</reference>
<dbReference type="SUPFAM" id="SSF57802">
    <property type="entry name" value="Rubredoxin-like"/>
    <property type="match status" value="2"/>
</dbReference>
<keyword evidence="8" id="KW-1185">Reference proteome</keyword>
<protein>
    <recommendedName>
        <fullName evidence="5">Rubredoxin</fullName>
    </recommendedName>
</protein>
<keyword evidence="7" id="KW-0614">Plasmid</keyword>
<dbReference type="PANTHER" id="PTHR47627:SF1">
    <property type="entry name" value="RUBREDOXIN-1-RELATED"/>
    <property type="match status" value="1"/>
</dbReference>
<comment type="similarity">
    <text evidence="5">Belongs to the rubredoxin family.</text>
</comment>
<organism evidence="7 8">
    <name type="scientific">Ilyobacter polytropus (strain ATCC 51220 / DSM 2926 / LMG 16218 / CuHBu1)</name>
    <dbReference type="NCBI Taxonomy" id="572544"/>
    <lineage>
        <taxon>Bacteria</taxon>
        <taxon>Fusobacteriati</taxon>
        <taxon>Fusobacteriota</taxon>
        <taxon>Fusobacteriia</taxon>
        <taxon>Fusobacteriales</taxon>
        <taxon>Fusobacteriaceae</taxon>
        <taxon>Ilyobacter</taxon>
    </lineage>
</organism>
<dbReference type="eggNOG" id="COG1773">
    <property type="taxonomic scope" value="Bacteria"/>
</dbReference>
<dbReference type="Pfam" id="PF00301">
    <property type="entry name" value="Rubredoxin"/>
    <property type="match status" value="2"/>
</dbReference>
<evidence type="ECO:0000313" key="7">
    <source>
        <dbReference type="EMBL" id="ADO84572.1"/>
    </source>
</evidence>
<evidence type="ECO:0000256" key="5">
    <source>
        <dbReference type="RuleBase" id="RU003820"/>
    </source>
</evidence>
<accession>E3HDW0</accession>
<keyword evidence="3 5" id="KW-0249">Electron transport</keyword>
<dbReference type="RefSeq" id="WP_013389224.1">
    <property type="nucleotide sequence ID" value="NC_014634.1"/>
</dbReference>
<evidence type="ECO:0000259" key="6">
    <source>
        <dbReference type="PROSITE" id="PS50903"/>
    </source>
</evidence>
<evidence type="ECO:0000313" key="8">
    <source>
        <dbReference type="Proteomes" id="UP000006875"/>
    </source>
</evidence>
<evidence type="ECO:0000256" key="2">
    <source>
        <dbReference type="ARBA" id="ARBA00022723"/>
    </source>
</evidence>
<dbReference type="OrthoDB" id="9799749at2"/>
<feature type="domain" description="Rubredoxin-like" evidence="6">
    <location>
        <begin position="78"/>
        <end position="129"/>
    </location>
</feature>
<dbReference type="InterPro" id="IPR024935">
    <property type="entry name" value="Rubredoxin_dom"/>
</dbReference>
<keyword evidence="2 5" id="KW-0479">Metal-binding</keyword>
<comment type="cofactor">
    <cofactor evidence="5">
        <name>Fe(3+)</name>
        <dbReference type="ChEBI" id="CHEBI:29034"/>
    </cofactor>
</comment>
<dbReference type="InterPro" id="IPR024934">
    <property type="entry name" value="Rubredoxin-like_dom"/>
</dbReference>
<dbReference type="PRINTS" id="PR00163">
    <property type="entry name" value="RUBREDOXIN"/>
</dbReference>
<dbReference type="PROSITE" id="PS50903">
    <property type="entry name" value="RUBREDOXIN_LIKE"/>
    <property type="match status" value="2"/>
</dbReference>
<dbReference type="AlphaFoldDB" id="E3HDW0"/>
<sequence>MKEWRCKKCGHVYENMDTHIRDGLPNGSMLATIDMLDTEEGLDDIPFEELPTDWVCPVCQASKDEFEAIEKEKKAPESEKWLCNPCGYVYDPNIGDTDHDIPIGTEFNDLPDTWVCPLCGAPKEDFSVI</sequence>
<dbReference type="Proteomes" id="UP000006875">
    <property type="component" value="Plasmid pILYOP02"/>
</dbReference>
<dbReference type="GO" id="GO:0005506">
    <property type="term" value="F:iron ion binding"/>
    <property type="evidence" value="ECO:0007669"/>
    <property type="project" value="UniProtKB-UniRule"/>
</dbReference>
<dbReference type="GO" id="GO:0043448">
    <property type="term" value="P:alkane catabolic process"/>
    <property type="evidence" value="ECO:0007669"/>
    <property type="project" value="TreeGrafter"/>
</dbReference>
<dbReference type="GO" id="GO:0009055">
    <property type="term" value="F:electron transfer activity"/>
    <property type="evidence" value="ECO:0007669"/>
    <property type="project" value="TreeGrafter"/>
</dbReference>
<dbReference type="PANTHER" id="PTHR47627">
    <property type="entry name" value="RUBREDOXIN"/>
    <property type="match status" value="1"/>
</dbReference>
<dbReference type="KEGG" id="ipo:Ilyop_2818"/>
<geneLocation type="plasmid" evidence="7 8">
    <name>pILYOP02</name>
</geneLocation>
<evidence type="ECO:0000256" key="1">
    <source>
        <dbReference type="ARBA" id="ARBA00022448"/>
    </source>
</evidence>
<dbReference type="Gene3D" id="2.20.28.10">
    <property type="match status" value="2"/>
</dbReference>
<dbReference type="EMBL" id="CP002283">
    <property type="protein sequence ID" value="ADO84572.1"/>
    <property type="molecule type" value="Genomic_DNA"/>
</dbReference>
<evidence type="ECO:0000256" key="3">
    <source>
        <dbReference type="ARBA" id="ARBA00022982"/>
    </source>
</evidence>
<name>E3HDW0_ILYPC</name>
<dbReference type="PROSITE" id="PS00202">
    <property type="entry name" value="RUBREDOXIN"/>
    <property type="match status" value="1"/>
</dbReference>
<dbReference type="InterPro" id="IPR050526">
    <property type="entry name" value="Rubredoxin_ET"/>
</dbReference>